<dbReference type="EMBL" id="CP040812">
    <property type="protein sequence ID" value="QCY71055.1"/>
    <property type="molecule type" value="Genomic_DNA"/>
</dbReference>
<name>A0A5B7X7F3_9FLAO</name>
<dbReference type="RefSeq" id="WP_139067608.1">
    <property type="nucleotide sequence ID" value="NZ_CP040812.1"/>
</dbReference>
<evidence type="ECO:0000313" key="2">
    <source>
        <dbReference type="Proteomes" id="UP000309016"/>
    </source>
</evidence>
<dbReference type="Proteomes" id="UP000309016">
    <property type="component" value="Chromosome"/>
</dbReference>
<protein>
    <submittedName>
        <fullName evidence="1">Uncharacterized protein</fullName>
    </submittedName>
</protein>
<reference evidence="1 2" key="1">
    <citation type="submission" date="2019-06" db="EMBL/GenBank/DDBJ databases">
        <title>Complete genome sequence of Antarcticibacterium flavum KCTC 52984T from an Antarctic marine sediment.</title>
        <authorList>
            <person name="Lee Y.M."/>
            <person name="Shin S.C."/>
        </authorList>
    </citation>
    <scope>NUCLEOTIDE SEQUENCE [LARGE SCALE GENOMIC DNA]</scope>
    <source>
        <strain evidence="1 2">KCTC 52984</strain>
    </source>
</reference>
<dbReference type="KEGG" id="afla:FHG64_17545"/>
<dbReference type="AlphaFoldDB" id="A0A5B7X7F3"/>
<proteinExistence type="predicted"/>
<gene>
    <name evidence="1" type="ORF">FHG64_17545</name>
</gene>
<keyword evidence="2" id="KW-1185">Reference proteome</keyword>
<accession>A0A5B7X7F3</accession>
<sequence length="76" mass="8878">MSELKTNIADFCEWIFAQKKHDVIKFLEKAKSLFGNDLSKLVNSDDFKNDKYRISDSLIVANIVRPKRIRPTNCIF</sequence>
<evidence type="ECO:0000313" key="1">
    <source>
        <dbReference type="EMBL" id="QCY71055.1"/>
    </source>
</evidence>
<organism evidence="1 2">
    <name type="scientific">Antarcticibacterium flavum</name>
    <dbReference type="NCBI Taxonomy" id="2058175"/>
    <lineage>
        <taxon>Bacteria</taxon>
        <taxon>Pseudomonadati</taxon>
        <taxon>Bacteroidota</taxon>
        <taxon>Flavobacteriia</taxon>
        <taxon>Flavobacteriales</taxon>
        <taxon>Flavobacteriaceae</taxon>
        <taxon>Antarcticibacterium</taxon>
    </lineage>
</organism>